<reference evidence="2" key="1">
    <citation type="submission" date="2020-01" db="EMBL/GenBank/DDBJ databases">
        <authorList>
            <consortium name="DOE Joint Genome Institute"/>
            <person name="Haridas S."/>
            <person name="Albert R."/>
            <person name="Binder M."/>
            <person name="Bloem J."/>
            <person name="Labutti K."/>
            <person name="Salamov A."/>
            <person name="Andreopoulos B."/>
            <person name="Baker S.E."/>
            <person name="Barry K."/>
            <person name="Bills G."/>
            <person name="Bluhm B.H."/>
            <person name="Cannon C."/>
            <person name="Castanera R."/>
            <person name="Culley D.E."/>
            <person name="Daum C."/>
            <person name="Ezra D."/>
            <person name="Gonzalez J.B."/>
            <person name="Henrissat B."/>
            <person name="Kuo A."/>
            <person name="Liang C."/>
            <person name="Lipzen A."/>
            <person name="Lutzoni F."/>
            <person name="Magnuson J."/>
            <person name="Mondo S."/>
            <person name="Nolan M."/>
            <person name="Ohm R."/>
            <person name="Pangilinan J."/>
            <person name="Park H.-J."/>
            <person name="Ramirez L."/>
            <person name="Alfaro M."/>
            <person name="Sun H."/>
            <person name="Tritt A."/>
            <person name="Yoshinaga Y."/>
            <person name="Zwiers L.-H."/>
            <person name="Turgeon B.G."/>
            <person name="Goodwin S.B."/>
            <person name="Spatafora J.W."/>
            <person name="Crous P.W."/>
            <person name="Grigoriev I.V."/>
        </authorList>
    </citation>
    <scope>NUCLEOTIDE SEQUENCE</scope>
    <source>
        <strain evidence="2">CBS 342.82</strain>
    </source>
</reference>
<name>A0A6J3LZ57_9PEZI</name>
<sequence>MLCGIFATMLEDTGNLLSSLWTLAIARIFDCRNAKHSVAQQIPLSNLHPRIFLVLLTSIAPMLLMSCFHSWLPLEIVYVKPTGLSDHVQWIYDRWSTIKPWRDTLNFPT</sequence>
<dbReference type="RefSeq" id="XP_033457600.1">
    <property type="nucleotide sequence ID" value="XM_033602710.1"/>
</dbReference>
<evidence type="ECO:0000313" key="1">
    <source>
        <dbReference type="Proteomes" id="UP000504637"/>
    </source>
</evidence>
<dbReference type="AlphaFoldDB" id="A0A6J3LZ57"/>
<keyword evidence="1" id="KW-1185">Reference proteome</keyword>
<proteinExistence type="predicted"/>
<dbReference type="GeneID" id="54360510"/>
<reference evidence="2" key="3">
    <citation type="submission" date="2025-08" db="UniProtKB">
        <authorList>
            <consortium name="RefSeq"/>
        </authorList>
    </citation>
    <scope>IDENTIFICATION</scope>
    <source>
        <strain evidence="2">CBS 342.82</strain>
    </source>
</reference>
<dbReference type="Proteomes" id="UP000504637">
    <property type="component" value="Unplaced"/>
</dbReference>
<organism evidence="2">
    <name type="scientific">Dissoconium aciculare CBS 342.82</name>
    <dbReference type="NCBI Taxonomy" id="1314786"/>
    <lineage>
        <taxon>Eukaryota</taxon>
        <taxon>Fungi</taxon>
        <taxon>Dikarya</taxon>
        <taxon>Ascomycota</taxon>
        <taxon>Pezizomycotina</taxon>
        <taxon>Dothideomycetes</taxon>
        <taxon>Dothideomycetidae</taxon>
        <taxon>Mycosphaerellales</taxon>
        <taxon>Dissoconiaceae</taxon>
        <taxon>Dissoconium</taxon>
    </lineage>
</organism>
<reference evidence="2" key="2">
    <citation type="submission" date="2020-04" db="EMBL/GenBank/DDBJ databases">
        <authorList>
            <consortium name="NCBI Genome Project"/>
        </authorList>
    </citation>
    <scope>NUCLEOTIDE SEQUENCE</scope>
    <source>
        <strain evidence="2">CBS 342.82</strain>
    </source>
</reference>
<evidence type="ECO:0000313" key="2">
    <source>
        <dbReference type="RefSeq" id="XP_033457600.1"/>
    </source>
</evidence>
<gene>
    <name evidence="2" type="ORF">K489DRAFT_36495</name>
</gene>
<accession>A0A6J3LZ57</accession>
<protein>
    <submittedName>
        <fullName evidence="2">Uncharacterized protein</fullName>
    </submittedName>
</protein>